<dbReference type="RefSeq" id="WP_124944887.1">
    <property type="nucleotide sequence ID" value="NZ_BHVT01000004.1"/>
</dbReference>
<evidence type="ECO:0000259" key="1">
    <source>
        <dbReference type="Pfam" id="PF04986"/>
    </source>
</evidence>
<dbReference type="Pfam" id="PF04986">
    <property type="entry name" value="Y2_Tnp"/>
    <property type="match status" value="1"/>
</dbReference>
<evidence type="ECO:0000259" key="2">
    <source>
        <dbReference type="Pfam" id="PF14319"/>
    </source>
</evidence>
<feature type="domain" description="Transposase zinc-binding" evidence="2">
    <location>
        <begin position="21"/>
        <end position="109"/>
    </location>
</feature>
<reference evidence="3 4" key="1">
    <citation type="submission" date="2019-03" db="EMBL/GenBank/DDBJ databases">
        <title>Genomic Encyclopedia of Type Strains, Phase IV (KMG-IV): sequencing the most valuable type-strain genomes for metagenomic binning, comparative biology and taxonomic classification.</title>
        <authorList>
            <person name="Goeker M."/>
        </authorList>
    </citation>
    <scope>NUCLEOTIDE SEQUENCE [LARGE SCALE GENOMIC DNA]</scope>
    <source>
        <strain evidence="3 4">DSM 100309</strain>
    </source>
</reference>
<accession>A0A4R3XWQ4</accession>
<dbReference type="InterPro" id="IPR054832">
    <property type="entry name" value="transpos_IS91"/>
</dbReference>
<evidence type="ECO:0000313" key="4">
    <source>
        <dbReference type="Proteomes" id="UP000295367"/>
    </source>
</evidence>
<gene>
    <name evidence="3" type="ORF">EDC63_1195</name>
</gene>
<comment type="caution">
    <text evidence="3">The sequence shown here is derived from an EMBL/GenBank/DDBJ whole genome shotgun (WGS) entry which is preliminary data.</text>
</comment>
<feature type="domain" description="Transposase IS801/IS1294" evidence="1">
    <location>
        <begin position="151"/>
        <end position="335"/>
    </location>
</feature>
<dbReference type="InterPro" id="IPR026889">
    <property type="entry name" value="Zn_Tnp"/>
</dbReference>
<dbReference type="InterPro" id="IPR007069">
    <property type="entry name" value="Transposase_32"/>
</dbReference>
<dbReference type="AlphaFoldDB" id="A0A4R3XWQ4"/>
<name>A0A4R3XWQ4_9PROT</name>
<protein>
    <submittedName>
        <fullName evidence="3">Transposase-like zinc-binding protein</fullName>
    </submittedName>
</protein>
<evidence type="ECO:0000313" key="3">
    <source>
        <dbReference type="EMBL" id="TCV82688.1"/>
    </source>
</evidence>
<sequence>MSAGCAHGRQAHARLELAQVLRAHGATYMQSHPMATVQRRAITAIETCRTAALGGHARQCDACGAITISYNSCRNRHCPKCQTLAKERWVAARAAELMPVPYFHLVFTLPHALNSLAQANPRTIYAALFQAASETLMAFGHNARWLGGELGATLVLHTWGQNLGQHLHVHALAAGAALAADGALRLARPGFLFPVKALSRVFRGKYLAALEYAFAHEQLRFGGGTQALQAPRAFAAFVAQLRQSDWVVYAKRPFAGPRQVLAYLGRYTHRVAISNQRLVSLSETAVRFRWRDYAHDNATKVMTLAPEEFIRRFLLHVLPTGFMRIRHYGWLANRNKGDRLPRLRQLLDQPAPPKLEPESVVTFLLRVCHIDITRCPHCGEQRLRLMETFYPRSRSPP</sequence>
<dbReference type="GO" id="GO:0004803">
    <property type="term" value="F:transposase activity"/>
    <property type="evidence" value="ECO:0007669"/>
    <property type="project" value="InterPro"/>
</dbReference>
<dbReference type="NCBIfam" id="NF033538">
    <property type="entry name" value="transpos_IS91"/>
    <property type="match status" value="1"/>
</dbReference>
<dbReference type="PANTHER" id="PTHR37023">
    <property type="entry name" value="TRANSPOSASE"/>
    <property type="match status" value="1"/>
</dbReference>
<dbReference type="GO" id="GO:0006313">
    <property type="term" value="P:DNA transposition"/>
    <property type="evidence" value="ECO:0007669"/>
    <property type="project" value="InterPro"/>
</dbReference>
<dbReference type="Proteomes" id="UP000295367">
    <property type="component" value="Unassembled WGS sequence"/>
</dbReference>
<proteinExistence type="predicted"/>
<dbReference type="OrthoDB" id="6979325at2"/>
<dbReference type="Pfam" id="PF14319">
    <property type="entry name" value="Zn_Tnp_IS91"/>
    <property type="match status" value="1"/>
</dbReference>
<dbReference type="PANTHER" id="PTHR37023:SF1">
    <property type="entry name" value="ISSOD25 TRANSPOSASE TNPA_ISSOD25"/>
    <property type="match status" value="1"/>
</dbReference>
<dbReference type="GO" id="GO:0003677">
    <property type="term" value="F:DNA binding"/>
    <property type="evidence" value="ECO:0007669"/>
    <property type="project" value="InterPro"/>
</dbReference>
<keyword evidence="4" id="KW-1185">Reference proteome</keyword>
<dbReference type="EMBL" id="SMCO01000019">
    <property type="protein sequence ID" value="TCV82688.1"/>
    <property type="molecule type" value="Genomic_DNA"/>
</dbReference>
<organism evidence="3 4">
    <name type="scientific">Sulfurirhabdus autotrophica</name>
    <dbReference type="NCBI Taxonomy" id="1706046"/>
    <lineage>
        <taxon>Bacteria</taxon>
        <taxon>Pseudomonadati</taxon>
        <taxon>Pseudomonadota</taxon>
        <taxon>Betaproteobacteria</taxon>
        <taxon>Nitrosomonadales</taxon>
        <taxon>Sulfuricellaceae</taxon>
        <taxon>Sulfurirhabdus</taxon>
    </lineage>
</organism>